<dbReference type="KEGG" id="smon:AWR27_12945"/>
<protein>
    <recommendedName>
        <fullName evidence="4">Bacteriocin</fullName>
    </recommendedName>
</protein>
<dbReference type="EMBL" id="CP014263">
    <property type="protein sequence ID" value="AQG80148.1"/>
    <property type="molecule type" value="Genomic_DNA"/>
</dbReference>
<evidence type="ECO:0008006" key="4">
    <source>
        <dbReference type="Google" id="ProtNLM"/>
    </source>
</evidence>
<evidence type="ECO:0000256" key="1">
    <source>
        <dbReference type="SAM" id="Phobius"/>
    </source>
</evidence>
<dbReference type="AlphaFoldDB" id="A0A1P9WXV4"/>
<evidence type="ECO:0000313" key="2">
    <source>
        <dbReference type="EMBL" id="AQG80148.1"/>
    </source>
</evidence>
<proteinExistence type="predicted"/>
<feature type="transmembrane region" description="Helical" evidence="1">
    <location>
        <begin position="70"/>
        <end position="92"/>
    </location>
</feature>
<keyword evidence="3" id="KW-1185">Reference proteome</keyword>
<accession>A0A1P9WXV4</accession>
<evidence type="ECO:0000313" key="3">
    <source>
        <dbReference type="Proteomes" id="UP000187941"/>
    </source>
</evidence>
<sequence>MSTNQFFQKNRLDKAMLTAQFSNADVLSLDSFLVDNENAGLVSLNGEEMEGTDGGIFPLVIGGVVITAKAAGWIAAGTAAAGIFGAGVYVGYQQAAK</sequence>
<keyword evidence="1" id="KW-1133">Transmembrane helix</keyword>
<keyword evidence="1" id="KW-0812">Transmembrane</keyword>
<dbReference type="RefSeq" id="WP_077131570.1">
    <property type="nucleotide sequence ID" value="NZ_CP014263.1"/>
</dbReference>
<organism evidence="2 3">
    <name type="scientific">Spirosoma montaniterrae</name>
    <dbReference type="NCBI Taxonomy" id="1178516"/>
    <lineage>
        <taxon>Bacteria</taxon>
        <taxon>Pseudomonadati</taxon>
        <taxon>Bacteroidota</taxon>
        <taxon>Cytophagia</taxon>
        <taxon>Cytophagales</taxon>
        <taxon>Cytophagaceae</taxon>
        <taxon>Spirosoma</taxon>
    </lineage>
</organism>
<gene>
    <name evidence="2" type="ORF">AWR27_12945</name>
</gene>
<reference evidence="2 3" key="1">
    <citation type="submission" date="2016-01" db="EMBL/GenBank/DDBJ databases">
        <authorList>
            <person name="Oliw E.H."/>
        </authorList>
    </citation>
    <scope>NUCLEOTIDE SEQUENCE [LARGE SCALE GENOMIC DNA]</scope>
    <source>
        <strain evidence="2 3">DY10</strain>
    </source>
</reference>
<keyword evidence="1" id="KW-0472">Membrane</keyword>
<name>A0A1P9WXV4_9BACT</name>
<dbReference type="Proteomes" id="UP000187941">
    <property type="component" value="Chromosome"/>
</dbReference>